<dbReference type="InterPro" id="IPR009706">
    <property type="entry name" value="DUF1287"/>
</dbReference>
<proteinExistence type="predicted"/>
<evidence type="ECO:0000256" key="2">
    <source>
        <dbReference type="SAM" id="SignalP"/>
    </source>
</evidence>
<feature type="signal peptide" evidence="2">
    <location>
        <begin position="1"/>
        <end position="20"/>
    </location>
</feature>
<feature type="chain" id="PRO_5028229301" description="DUF1287 domain-containing protein" evidence="2">
    <location>
        <begin position="21"/>
        <end position="272"/>
    </location>
</feature>
<dbReference type="Pfam" id="PF06940">
    <property type="entry name" value="DUF1287"/>
    <property type="match status" value="1"/>
</dbReference>
<reference evidence="3" key="1">
    <citation type="submission" date="2020-01" db="EMBL/GenBank/DDBJ databases">
        <authorList>
            <person name="Meier V. D."/>
            <person name="Meier V D."/>
        </authorList>
    </citation>
    <scope>NUCLEOTIDE SEQUENCE</scope>
    <source>
        <strain evidence="3">HLG_WM_MAG_07</strain>
    </source>
</reference>
<evidence type="ECO:0000256" key="1">
    <source>
        <dbReference type="SAM" id="MobiDB-lite"/>
    </source>
</evidence>
<accession>A0A6S6UHE2</accession>
<dbReference type="AlphaFoldDB" id="A0A6S6UHE2"/>
<gene>
    <name evidence="3" type="ORF">HELGO_WM8746</name>
</gene>
<protein>
    <recommendedName>
        <fullName evidence="4">DUF1287 domain-containing protein</fullName>
    </recommendedName>
</protein>
<evidence type="ECO:0000313" key="3">
    <source>
        <dbReference type="EMBL" id="CAA6827922.1"/>
    </source>
</evidence>
<keyword evidence="2" id="KW-0732">Signal</keyword>
<evidence type="ECO:0008006" key="4">
    <source>
        <dbReference type="Google" id="ProtNLM"/>
    </source>
</evidence>
<name>A0A6S6UHE2_9GAMM</name>
<sequence length="272" mass="30922">MVSNNALLLLASSIILSLTACSTSHPTKEPVKSTQVKPAPVPTEKTPVVTKPVKRKPVKTAPSFASRLSYAAKNRTRHQIRYDGRYIKIGYPWGDVPQNIGVCTDVVIRSYRKLGIDLQQQVHKDMASDFYAYPNLTKWSLKGPDRNIDHRRVYNLKAFFKRHGYTYPITYKPEHYKPGDIVTWIIGPGQEHIGIVVDQRSKQDPKRHMIVHNIAEGPKMEDVLFRMPISGHYRYYGQMRYVKPPVFAKNDSTKDQAASLPGIGNIPAELLR</sequence>
<feature type="region of interest" description="Disordered" evidence="1">
    <location>
        <begin position="25"/>
        <end position="56"/>
    </location>
</feature>
<dbReference type="EMBL" id="CACVAY010000145">
    <property type="protein sequence ID" value="CAA6827922.1"/>
    <property type="molecule type" value="Genomic_DNA"/>
</dbReference>
<organism evidence="3">
    <name type="scientific">uncultured Thiotrichaceae bacterium</name>
    <dbReference type="NCBI Taxonomy" id="298394"/>
    <lineage>
        <taxon>Bacteria</taxon>
        <taxon>Pseudomonadati</taxon>
        <taxon>Pseudomonadota</taxon>
        <taxon>Gammaproteobacteria</taxon>
        <taxon>Thiotrichales</taxon>
        <taxon>Thiotrichaceae</taxon>
        <taxon>environmental samples</taxon>
    </lineage>
</organism>
<feature type="compositionally biased region" description="Low complexity" evidence="1">
    <location>
        <begin position="36"/>
        <end position="51"/>
    </location>
</feature>